<accession>A0A1J4MBS0</accession>
<proteinExistence type="predicted"/>
<dbReference type="EMBL" id="LRBP01000033">
    <property type="protein sequence ID" value="OII70923.1"/>
    <property type="molecule type" value="Genomic_DNA"/>
</dbReference>
<dbReference type="VEuPathDB" id="CryptoDB:cubi_02134"/>
<gene>
    <name evidence="2" type="ORF">cubi_02134</name>
</gene>
<evidence type="ECO:0000256" key="1">
    <source>
        <dbReference type="SAM" id="SignalP"/>
    </source>
</evidence>
<dbReference type="Proteomes" id="UP000186176">
    <property type="component" value="Unassembled WGS sequence"/>
</dbReference>
<organism evidence="2 3">
    <name type="scientific">Cryptosporidium ubiquitum</name>
    <dbReference type="NCBI Taxonomy" id="857276"/>
    <lineage>
        <taxon>Eukaryota</taxon>
        <taxon>Sar</taxon>
        <taxon>Alveolata</taxon>
        <taxon>Apicomplexa</taxon>
        <taxon>Conoidasida</taxon>
        <taxon>Coccidia</taxon>
        <taxon>Eucoccidiorida</taxon>
        <taxon>Eimeriorina</taxon>
        <taxon>Cryptosporidiidae</taxon>
        <taxon>Cryptosporidium</taxon>
    </lineage>
</organism>
<feature type="chain" id="PRO_5013198780" evidence="1">
    <location>
        <begin position="18"/>
        <end position="272"/>
    </location>
</feature>
<dbReference type="GeneID" id="39978925"/>
<name>A0A1J4MBS0_9CRYT</name>
<comment type="caution">
    <text evidence="2">The sequence shown here is derived from an EMBL/GenBank/DDBJ whole genome shotgun (WGS) entry which is preliminary data.</text>
</comment>
<dbReference type="AlphaFoldDB" id="A0A1J4MBS0"/>
<keyword evidence="3" id="KW-1185">Reference proteome</keyword>
<protein>
    <submittedName>
        <fullName evidence="2">Uncharacterized protein</fullName>
    </submittedName>
</protein>
<keyword evidence="1" id="KW-0732">Signal</keyword>
<dbReference type="RefSeq" id="XP_028873020.1">
    <property type="nucleotide sequence ID" value="XM_029019146.1"/>
</dbReference>
<dbReference type="OrthoDB" id="339886at2759"/>
<sequence>MGIFAFFLAFATPFLLNFEFNNFEYKVNLSFLSLRESSTIKSEENDYYAKYNITEGIPRLFPNIHPLELNPIEEATNSHLFKYSNTSFALDCYQKLPQYSIIIGLIKEYSYFLSAYYRLRCENRNEYHDGTKCGDIPYLIDLLDNKAEILNEKKIQKKNRCFTIESNIVSVQSRYYDHDGFIGRIKPILESEFILVEKSFLRRLISEFEQTLINKVISYELYCISKLEYKGKGTIDCYRLRLESWILEQELVLISEEYFKRMSRFERLKDIV</sequence>
<evidence type="ECO:0000313" key="2">
    <source>
        <dbReference type="EMBL" id="OII70923.1"/>
    </source>
</evidence>
<reference evidence="2 3" key="1">
    <citation type="submission" date="2016-10" db="EMBL/GenBank/DDBJ databases">
        <title>Reductive evolution of mitochondrial metabolism and differential evolution of invasion-related proteins in Cryptosporidium.</title>
        <authorList>
            <person name="Liu S."/>
            <person name="Roellig D.M."/>
            <person name="Guo Y."/>
            <person name="Li N."/>
            <person name="Frace M.A."/>
            <person name="Tang K."/>
            <person name="Zhang L."/>
            <person name="Feng Y."/>
            <person name="Xiao L."/>
        </authorList>
    </citation>
    <scope>NUCLEOTIDE SEQUENCE [LARGE SCALE GENOMIC DNA]</scope>
    <source>
        <strain evidence="2">39726</strain>
    </source>
</reference>
<feature type="signal peptide" evidence="1">
    <location>
        <begin position="1"/>
        <end position="17"/>
    </location>
</feature>
<evidence type="ECO:0000313" key="3">
    <source>
        <dbReference type="Proteomes" id="UP000186176"/>
    </source>
</evidence>